<evidence type="ECO:0000313" key="2">
    <source>
        <dbReference type="EMBL" id="THC96978.1"/>
    </source>
</evidence>
<name>A0A4S3JQ77_9EURO</name>
<reference evidence="2 3" key="1">
    <citation type="submission" date="2019-03" db="EMBL/GenBank/DDBJ databases">
        <title>The genome sequence of a newly discovered highly antifungal drug resistant Aspergillus species, Aspergillus tanneri NIH 1004.</title>
        <authorList>
            <person name="Mounaud S."/>
            <person name="Singh I."/>
            <person name="Joardar V."/>
            <person name="Pakala S."/>
            <person name="Pakala S."/>
            <person name="Venepally P."/>
            <person name="Hoover J."/>
            <person name="Nierman W."/>
            <person name="Chung J."/>
            <person name="Losada L."/>
        </authorList>
    </citation>
    <scope>NUCLEOTIDE SEQUENCE [LARGE SCALE GENOMIC DNA]</scope>
    <source>
        <strain evidence="2 3">NIH1004</strain>
    </source>
</reference>
<accession>A0A4S3JQ77</accession>
<protein>
    <submittedName>
        <fullName evidence="2">Uncharacterized protein</fullName>
    </submittedName>
</protein>
<proteinExistence type="predicted"/>
<gene>
    <name evidence="2" type="ORF">EYZ11_003534</name>
</gene>
<evidence type="ECO:0000256" key="1">
    <source>
        <dbReference type="SAM" id="MobiDB-lite"/>
    </source>
</evidence>
<evidence type="ECO:0000313" key="3">
    <source>
        <dbReference type="Proteomes" id="UP000308092"/>
    </source>
</evidence>
<dbReference type="Proteomes" id="UP000308092">
    <property type="component" value="Unassembled WGS sequence"/>
</dbReference>
<organism evidence="2 3">
    <name type="scientific">Aspergillus tanneri</name>
    <dbReference type="NCBI Taxonomy" id="1220188"/>
    <lineage>
        <taxon>Eukaryota</taxon>
        <taxon>Fungi</taxon>
        <taxon>Dikarya</taxon>
        <taxon>Ascomycota</taxon>
        <taxon>Pezizomycotina</taxon>
        <taxon>Eurotiomycetes</taxon>
        <taxon>Eurotiomycetidae</taxon>
        <taxon>Eurotiales</taxon>
        <taxon>Aspergillaceae</taxon>
        <taxon>Aspergillus</taxon>
        <taxon>Aspergillus subgen. Circumdati</taxon>
    </lineage>
</organism>
<sequence length="29" mass="3150">MSWHENNWVSSQPGFGFTPASSGKTTLPV</sequence>
<dbReference type="AlphaFoldDB" id="A0A4S3JQ77"/>
<comment type="caution">
    <text evidence="2">The sequence shown here is derived from an EMBL/GenBank/DDBJ whole genome shotgun (WGS) entry which is preliminary data.</text>
</comment>
<keyword evidence="3" id="KW-1185">Reference proteome</keyword>
<dbReference type="EMBL" id="SOSA01000091">
    <property type="protein sequence ID" value="THC96978.1"/>
    <property type="molecule type" value="Genomic_DNA"/>
</dbReference>
<dbReference type="VEuPathDB" id="FungiDB:EYZ11_003534"/>
<feature type="region of interest" description="Disordered" evidence="1">
    <location>
        <begin position="1"/>
        <end position="29"/>
    </location>
</feature>